<dbReference type="Gene3D" id="1.10.3860.10">
    <property type="entry name" value="Sodium:dicarboxylate symporter"/>
    <property type="match status" value="1"/>
</dbReference>
<evidence type="ECO:0000313" key="9">
    <source>
        <dbReference type="Proteomes" id="UP001225761"/>
    </source>
</evidence>
<keyword evidence="6 7" id="KW-0472">Membrane</keyword>
<keyword evidence="3 7" id="KW-0812">Transmembrane</keyword>
<organism evidence="8 9">
    <name type="scientific">Flectobacillus rivi</name>
    <dbReference type="NCBI Taxonomy" id="2984209"/>
    <lineage>
        <taxon>Bacteria</taxon>
        <taxon>Pseudomonadati</taxon>
        <taxon>Bacteroidota</taxon>
        <taxon>Cytophagia</taxon>
        <taxon>Cytophagales</taxon>
        <taxon>Flectobacillaceae</taxon>
        <taxon>Flectobacillus</taxon>
    </lineage>
</organism>
<feature type="transmembrane region" description="Helical" evidence="7">
    <location>
        <begin position="349"/>
        <end position="370"/>
    </location>
</feature>
<feature type="transmembrane region" description="Helical" evidence="7">
    <location>
        <begin position="98"/>
        <end position="120"/>
    </location>
</feature>
<dbReference type="PROSITE" id="PS00714">
    <property type="entry name" value="NA_DICARBOXYL_SYMP_2"/>
    <property type="match status" value="1"/>
</dbReference>
<comment type="subcellular location">
    <subcellularLocation>
        <location evidence="1">Membrane</location>
        <topology evidence="1">Multi-pass membrane protein</topology>
    </subcellularLocation>
</comment>
<reference evidence="8 9" key="1">
    <citation type="submission" date="2023-05" db="EMBL/GenBank/DDBJ databases">
        <title>Novel species of genus Flectobacillus isolated from stream in China.</title>
        <authorList>
            <person name="Lu H."/>
        </authorList>
    </citation>
    <scope>NUCLEOTIDE SEQUENCE [LARGE SCALE GENOMIC DNA]</scope>
    <source>
        <strain evidence="8 9">LFS242W</strain>
    </source>
</reference>
<feature type="transmembrane region" description="Helical" evidence="7">
    <location>
        <begin position="197"/>
        <end position="219"/>
    </location>
</feature>
<dbReference type="PANTHER" id="PTHR42865">
    <property type="entry name" value="PROTON/GLUTAMATE-ASPARTATE SYMPORTER"/>
    <property type="match status" value="1"/>
</dbReference>
<evidence type="ECO:0000256" key="3">
    <source>
        <dbReference type="ARBA" id="ARBA00022692"/>
    </source>
</evidence>
<evidence type="ECO:0000256" key="1">
    <source>
        <dbReference type="ARBA" id="ARBA00004141"/>
    </source>
</evidence>
<dbReference type="PRINTS" id="PR00173">
    <property type="entry name" value="EDTRNSPORT"/>
</dbReference>
<dbReference type="Proteomes" id="UP001225761">
    <property type="component" value="Unassembled WGS sequence"/>
</dbReference>
<comment type="caution">
    <text evidence="8">The sequence shown here is derived from an EMBL/GenBank/DDBJ whole genome shotgun (WGS) entry which is preliminary data.</text>
</comment>
<evidence type="ECO:0000256" key="5">
    <source>
        <dbReference type="ARBA" id="ARBA00022989"/>
    </source>
</evidence>
<evidence type="ECO:0000256" key="7">
    <source>
        <dbReference type="SAM" id="Phobius"/>
    </source>
</evidence>
<feature type="transmembrane region" description="Helical" evidence="7">
    <location>
        <begin position="156"/>
        <end position="176"/>
    </location>
</feature>
<dbReference type="PANTHER" id="PTHR42865:SF1">
    <property type="entry name" value="AEROBIC C4-DICARBOXYLATE TRANSPORT PROTEIN"/>
    <property type="match status" value="1"/>
</dbReference>
<proteinExistence type="predicted"/>
<evidence type="ECO:0000256" key="4">
    <source>
        <dbReference type="ARBA" id="ARBA00022847"/>
    </source>
</evidence>
<evidence type="ECO:0000256" key="6">
    <source>
        <dbReference type="ARBA" id="ARBA00023136"/>
    </source>
</evidence>
<feature type="transmembrane region" description="Helical" evidence="7">
    <location>
        <begin position="7"/>
        <end position="26"/>
    </location>
</feature>
<sequence>MKKLLTNLTFWVLTAITAGILLGHFAPEIALYKFFENPIKFKLLGNEVSIGNTLSEFLSGIFISIVKQFINPIIFLTITLGIVSMGDLKKVGKLGGKALLYFEIVTTIALLVGIIVANVIRPGDGVVTDAIKGGDISKYTKGASEFSWMKFFWDNSTLQVLLLAIILGSVLNYVSGKDKIIEIFQKISKYIFAGLHGVMKLAPVGAFGGMAFTIAKYGLKTLIPLAKLMVTVYITMGVFVFVVLFFILRHYKVNLWRFLKYIKEELLIVLGTSSSEAGLPSLMEKLERMGCAKSVVGLVVPAGYSFNLDGTTIYLSMATIFLAQVFNVHLSLEQIFTIIGILMVTSKGAAGVTGSGFIVLASTLTAVHVIPVEGLALLLGVDRFMSEARAITNFIGNGVATIFLANNEKEFDHEKMRKAFDQEGILS</sequence>
<dbReference type="Pfam" id="PF00375">
    <property type="entry name" value="SDF"/>
    <property type="match status" value="1"/>
</dbReference>
<accession>A0ABT6Z365</accession>
<dbReference type="EMBL" id="JASHIE010000009">
    <property type="protein sequence ID" value="MDI9875455.1"/>
    <property type="molecule type" value="Genomic_DNA"/>
</dbReference>
<gene>
    <name evidence="8" type="ORF">QM481_13015</name>
</gene>
<keyword evidence="5 7" id="KW-1133">Transmembrane helix</keyword>
<dbReference type="RefSeq" id="WP_283382070.1">
    <property type="nucleotide sequence ID" value="NZ_JASHIE010000009.1"/>
</dbReference>
<evidence type="ECO:0000256" key="2">
    <source>
        <dbReference type="ARBA" id="ARBA00022448"/>
    </source>
</evidence>
<keyword evidence="9" id="KW-1185">Reference proteome</keyword>
<keyword evidence="4" id="KW-0769">Symport</keyword>
<dbReference type="InterPro" id="IPR018107">
    <property type="entry name" value="Na-dicarboxylate_symporter_CS"/>
</dbReference>
<protein>
    <submittedName>
        <fullName evidence="8">Cation:dicarboxylase symporter family transporter</fullName>
    </submittedName>
</protein>
<keyword evidence="2" id="KW-0813">Transport</keyword>
<name>A0ABT6Z365_9BACT</name>
<feature type="transmembrane region" description="Helical" evidence="7">
    <location>
        <begin position="313"/>
        <end position="342"/>
    </location>
</feature>
<dbReference type="SUPFAM" id="SSF118215">
    <property type="entry name" value="Proton glutamate symport protein"/>
    <property type="match status" value="1"/>
</dbReference>
<evidence type="ECO:0000313" key="8">
    <source>
        <dbReference type="EMBL" id="MDI9875455.1"/>
    </source>
</evidence>
<dbReference type="InterPro" id="IPR036458">
    <property type="entry name" value="Na:dicarbo_symporter_sf"/>
</dbReference>
<dbReference type="InterPro" id="IPR001991">
    <property type="entry name" value="Na-dicarboxylate_symporter"/>
</dbReference>
<feature type="transmembrane region" description="Helical" evidence="7">
    <location>
        <begin position="225"/>
        <end position="248"/>
    </location>
</feature>
<feature type="transmembrane region" description="Helical" evidence="7">
    <location>
        <begin position="61"/>
        <end position="86"/>
    </location>
</feature>